<dbReference type="InterPro" id="IPR013830">
    <property type="entry name" value="SGNH_hydro"/>
</dbReference>
<name>F4QME6_9CAUL</name>
<feature type="domain" description="SGNH hydrolase-type esterase" evidence="1">
    <location>
        <begin position="11"/>
        <end position="169"/>
    </location>
</feature>
<dbReference type="EMBL" id="GL883078">
    <property type="protein sequence ID" value="EGF91387.1"/>
    <property type="molecule type" value="Genomic_DNA"/>
</dbReference>
<keyword evidence="3" id="KW-1185">Reference proteome</keyword>
<dbReference type="STRING" id="715226.ABI_28030"/>
<dbReference type="Proteomes" id="UP000006512">
    <property type="component" value="Unassembled WGS sequence"/>
</dbReference>
<evidence type="ECO:0000259" key="1">
    <source>
        <dbReference type="Pfam" id="PF13472"/>
    </source>
</evidence>
<dbReference type="RefSeq" id="WP_006273587.1">
    <property type="nucleotide sequence ID" value="NZ_GL883078.1"/>
</dbReference>
<sequence length="183" mass="20483">MPSPGEVRIVFVGDSITEWWQDTPYWAEFSDYSLNLGVAGDRTEDVLWRLRTQLNDPDIQPAVITVMIGTNHLWDESGDIVAGQMAVIARLRELRPEAEILVFSVLPTGDAALNQAMVEPINQRLAAAVEGILNTQFVDLYTHFVDSGGRGPRHLFPDGVHLSHDGYRLWRDLLLAKLATYKA</sequence>
<dbReference type="SUPFAM" id="SSF52266">
    <property type="entry name" value="SGNH hydrolase"/>
    <property type="match status" value="1"/>
</dbReference>
<dbReference type="PANTHER" id="PTHR30383">
    <property type="entry name" value="THIOESTERASE 1/PROTEASE 1/LYSOPHOSPHOLIPASE L1"/>
    <property type="match status" value="1"/>
</dbReference>
<dbReference type="HOGENOM" id="CLU_051989_2_0_5"/>
<protein>
    <submittedName>
        <fullName evidence="2">GDSL-like Lipase/Acylhydrolase family protein</fullName>
    </submittedName>
</protein>
<proteinExistence type="predicted"/>
<accession>F4QME6</accession>
<dbReference type="AlphaFoldDB" id="F4QME6"/>
<dbReference type="OrthoDB" id="9794725at2"/>
<reference evidence="3" key="1">
    <citation type="submission" date="2011-03" db="EMBL/GenBank/DDBJ databases">
        <title>Draft genome sequence of Brevundimonas diminuta.</title>
        <authorList>
            <person name="Brown P.J.B."/>
            <person name="Buechlein A."/>
            <person name="Hemmerich C."/>
            <person name="Brun Y.V."/>
        </authorList>
    </citation>
    <scope>NUCLEOTIDE SEQUENCE [LARGE SCALE GENOMIC DNA]</scope>
    <source>
        <strain evidence="3">C19</strain>
    </source>
</reference>
<keyword evidence="2" id="KW-0378">Hydrolase</keyword>
<organism evidence="2 3">
    <name type="scientific">Asticcacaulis biprosthecium C19</name>
    <dbReference type="NCBI Taxonomy" id="715226"/>
    <lineage>
        <taxon>Bacteria</taxon>
        <taxon>Pseudomonadati</taxon>
        <taxon>Pseudomonadota</taxon>
        <taxon>Alphaproteobacteria</taxon>
        <taxon>Caulobacterales</taxon>
        <taxon>Caulobacteraceae</taxon>
        <taxon>Asticcacaulis</taxon>
    </lineage>
</organism>
<gene>
    <name evidence="2" type="ORF">ABI_28030</name>
</gene>
<evidence type="ECO:0000313" key="3">
    <source>
        <dbReference type="Proteomes" id="UP000006512"/>
    </source>
</evidence>
<dbReference type="eggNOG" id="COG2755">
    <property type="taxonomic scope" value="Bacteria"/>
</dbReference>
<dbReference type="GO" id="GO:0004622">
    <property type="term" value="F:phosphatidylcholine lysophospholipase activity"/>
    <property type="evidence" value="ECO:0007669"/>
    <property type="project" value="TreeGrafter"/>
</dbReference>
<dbReference type="Pfam" id="PF13472">
    <property type="entry name" value="Lipase_GDSL_2"/>
    <property type="match status" value="1"/>
</dbReference>
<evidence type="ECO:0000313" key="2">
    <source>
        <dbReference type="EMBL" id="EGF91387.1"/>
    </source>
</evidence>
<dbReference type="PANTHER" id="PTHR30383:SF5">
    <property type="entry name" value="SGNH HYDROLASE-TYPE ESTERASE DOMAIN-CONTAINING PROTEIN"/>
    <property type="match status" value="1"/>
</dbReference>
<dbReference type="InterPro" id="IPR051532">
    <property type="entry name" value="Ester_Hydrolysis_Enzymes"/>
</dbReference>
<dbReference type="Gene3D" id="3.40.50.1110">
    <property type="entry name" value="SGNH hydrolase"/>
    <property type="match status" value="1"/>
</dbReference>
<dbReference type="InterPro" id="IPR036514">
    <property type="entry name" value="SGNH_hydro_sf"/>
</dbReference>